<evidence type="ECO:0000313" key="3">
    <source>
        <dbReference type="Proteomes" id="UP000192247"/>
    </source>
</evidence>
<gene>
    <name evidence="2" type="ORF">BIW11_05016</name>
</gene>
<dbReference type="Proteomes" id="UP000192247">
    <property type="component" value="Unassembled WGS sequence"/>
</dbReference>
<dbReference type="InParanoid" id="A0A1V9WYU8"/>
<name>A0A1V9WYU8_9ACAR</name>
<feature type="compositionally biased region" description="Low complexity" evidence="1">
    <location>
        <begin position="83"/>
        <end position="101"/>
    </location>
</feature>
<protein>
    <submittedName>
        <fullName evidence="2">Uncharacterized protein</fullName>
    </submittedName>
</protein>
<feature type="region of interest" description="Disordered" evidence="1">
    <location>
        <begin position="1"/>
        <end position="21"/>
    </location>
</feature>
<organism evidence="2 3">
    <name type="scientific">Tropilaelaps mercedesae</name>
    <dbReference type="NCBI Taxonomy" id="418985"/>
    <lineage>
        <taxon>Eukaryota</taxon>
        <taxon>Metazoa</taxon>
        <taxon>Ecdysozoa</taxon>
        <taxon>Arthropoda</taxon>
        <taxon>Chelicerata</taxon>
        <taxon>Arachnida</taxon>
        <taxon>Acari</taxon>
        <taxon>Parasitiformes</taxon>
        <taxon>Mesostigmata</taxon>
        <taxon>Gamasina</taxon>
        <taxon>Dermanyssoidea</taxon>
        <taxon>Laelapidae</taxon>
        <taxon>Tropilaelaps</taxon>
    </lineage>
</organism>
<proteinExistence type="predicted"/>
<feature type="region of interest" description="Disordered" evidence="1">
    <location>
        <begin position="80"/>
        <end position="101"/>
    </location>
</feature>
<evidence type="ECO:0000313" key="2">
    <source>
        <dbReference type="EMBL" id="OQR66276.1"/>
    </source>
</evidence>
<sequence length="101" mass="11659">MLMTSSREIDPTAPKAECSDEMYSDSRNAMAELRRHVCRQVEAVQRLNAQLLQQLRQRERLRNRQAQQFHLVTAVLQATSPKRSQSLLSSTLRRPLSVSPR</sequence>
<accession>A0A1V9WYU8</accession>
<comment type="caution">
    <text evidence="2">The sequence shown here is derived from an EMBL/GenBank/DDBJ whole genome shotgun (WGS) entry which is preliminary data.</text>
</comment>
<dbReference type="AlphaFoldDB" id="A0A1V9WYU8"/>
<evidence type="ECO:0000256" key="1">
    <source>
        <dbReference type="SAM" id="MobiDB-lite"/>
    </source>
</evidence>
<keyword evidence="3" id="KW-1185">Reference proteome</keyword>
<reference evidence="2 3" key="1">
    <citation type="journal article" date="2017" name="Gigascience">
        <title>Draft genome of the honey bee ectoparasitic mite, Tropilaelaps mercedesae, is shaped by the parasitic life history.</title>
        <authorList>
            <person name="Dong X."/>
            <person name="Armstrong S.D."/>
            <person name="Xia D."/>
            <person name="Makepeace B.L."/>
            <person name="Darby A.C."/>
            <person name="Kadowaki T."/>
        </authorList>
    </citation>
    <scope>NUCLEOTIDE SEQUENCE [LARGE SCALE GENOMIC DNA]</scope>
    <source>
        <strain evidence="2">Wuxi-XJTLU</strain>
    </source>
</reference>
<dbReference type="EMBL" id="MNPL01033112">
    <property type="protein sequence ID" value="OQR66276.1"/>
    <property type="molecule type" value="Genomic_DNA"/>
</dbReference>